<accession>A0A5U3FS63</accession>
<proteinExistence type="predicted"/>
<evidence type="ECO:0000313" key="1">
    <source>
        <dbReference type="EMBL" id="EBP4056243.1"/>
    </source>
</evidence>
<dbReference type="AlphaFoldDB" id="A0A5U3FS63"/>
<sequence>MGSNISFLYTRVNHAADLLNCKPCDILHYASLGIIELCLFVDGLRGSLIINDENDVDYCEGWFRKRWVSKMNATVAITKSSIFRFDFKWEEEDYAVDYLKKIRESAFKVYKDERYWYPSKEKSVKYANVYTDDGTMNGLWAVYPQACLEIEKYGKYKLSNLDLHPADADEDCIVEQAICDDTDFNYTITLDDLWITFEQFEKIKEINIQEIYNITPSFNQDDNNKITDNRGNHWAEKRGEIKLAATHLKKTNPELCGETIEKWVDALFDKAFNYWPSGEPPLKRKTVTEIISRLKKESIQ</sequence>
<reference evidence="1" key="1">
    <citation type="submission" date="2018-07" db="EMBL/GenBank/DDBJ databases">
        <authorList>
            <consortium name="GenomeTrakr network: Whole genome sequencing for foodborne pathogen traceback"/>
        </authorList>
    </citation>
    <scope>NUCLEOTIDE SEQUENCE</scope>
    <source>
        <strain evidence="1">MDH-2013-00175</strain>
    </source>
</reference>
<protein>
    <submittedName>
        <fullName evidence="1">Uncharacterized protein</fullName>
    </submittedName>
</protein>
<organism evidence="1">
    <name type="scientific">Salmonella enterica I</name>
    <dbReference type="NCBI Taxonomy" id="59201"/>
    <lineage>
        <taxon>Bacteria</taxon>
        <taxon>Pseudomonadati</taxon>
        <taxon>Pseudomonadota</taxon>
        <taxon>Gammaproteobacteria</taxon>
        <taxon>Enterobacterales</taxon>
        <taxon>Enterobacteriaceae</taxon>
        <taxon>Salmonella</taxon>
    </lineage>
</organism>
<name>A0A5U3FS63_SALET</name>
<gene>
    <name evidence="1" type="ORF">Z599_00430</name>
</gene>
<comment type="caution">
    <text evidence="1">The sequence shown here is derived from an EMBL/GenBank/DDBJ whole genome shotgun (WGS) entry which is preliminary data.</text>
</comment>
<dbReference type="EMBL" id="AAGLQK010000001">
    <property type="protein sequence ID" value="EBP4056243.1"/>
    <property type="molecule type" value="Genomic_DNA"/>
</dbReference>